<comment type="caution">
    <text evidence="2">The sequence shown here is derived from an EMBL/GenBank/DDBJ whole genome shotgun (WGS) entry which is preliminary data.</text>
</comment>
<sequence length="444" mass="49651">MQGGAERSGKLGIIFDKQDAHGLSMRRSRCAEHGAVTRVDASTFCLRQMVMKLKGNCWLLRLGCREKREGGCALANQTGVLMQGWHRSGLVLLGCAALIVLVSRLHHTPHKRLAALARSEGTLVVYSVTDSAVARPLIDAFEARYGTRVDYREMNSMALHRRFLDDARRNAPVADVLWSSAMDLQVKLANDGHAATHLPPDAPQLPPWMGYQQQVWITSFEPVVFAYNRRLLPARDVPHTRMALRRLLQRQPARFHGRVASYDIERSAVGFNLLSQDVRVGRDEAWRLQRALADVRPSLHASSAAMLDELASGRTLLAYNVIGSYAATRAARDPQVGFIHPRDYTLVLGRLALIPRNAPHPHAARLWLDFMLSEAGQRLLARAPGTYSVRSFDGQVRDFDALSELLGNGFEPIFPARGLLIYLDDVKRKTLLARWRTLFARASD</sequence>
<dbReference type="EMBL" id="SUMF01000003">
    <property type="protein sequence ID" value="TJZ76136.1"/>
    <property type="molecule type" value="Genomic_DNA"/>
</dbReference>
<protein>
    <submittedName>
        <fullName evidence="2">ABC transporter substrate-binding protein</fullName>
    </submittedName>
</protein>
<dbReference type="GO" id="GO:0030288">
    <property type="term" value="C:outer membrane-bounded periplasmic space"/>
    <property type="evidence" value="ECO:0007669"/>
    <property type="project" value="TreeGrafter"/>
</dbReference>
<dbReference type="AlphaFoldDB" id="A0A4U0Q4Q5"/>
<dbReference type="Gene3D" id="3.40.190.10">
    <property type="entry name" value="Periplasmic binding protein-like II"/>
    <property type="match status" value="2"/>
</dbReference>
<evidence type="ECO:0000313" key="2">
    <source>
        <dbReference type="EMBL" id="TJZ76136.1"/>
    </source>
</evidence>
<keyword evidence="1" id="KW-0732">Signal</keyword>
<dbReference type="PANTHER" id="PTHR30006">
    <property type="entry name" value="THIAMINE-BINDING PERIPLASMIC PROTEIN-RELATED"/>
    <property type="match status" value="1"/>
</dbReference>
<reference evidence="2 3" key="1">
    <citation type="submission" date="2019-04" db="EMBL/GenBank/DDBJ databases">
        <title>Chitiniphilus eburnea sp. nov., a novel chitinolytic bacterium isolated from aquaculture sludge.</title>
        <authorList>
            <person name="Sheng M."/>
        </authorList>
    </citation>
    <scope>NUCLEOTIDE SEQUENCE [LARGE SCALE GENOMIC DNA]</scope>
    <source>
        <strain evidence="2 3">HX-2-15</strain>
    </source>
</reference>
<dbReference type="PANTHER" id="PTHR30006:SF25">
    <property type="entry name" value="PHOSPHOGLYCERATE TRANSPORT REGULATORY PROTEIN PGTC"/>
    <property type="match status" value="1"/>
</dbReference>
<gene>
    <name evidence="2" type="ORF">FAZ21_05005</name>
</gene>
<evidence type="ECO:0000313" key="3">
    <source>
        <dbReference type="Proteomes" id="UP000310016"/>
    </source>
</evidence>
<organism evidence="2 3">
    <name type="scientific">Chitiniphilus eburneus</name>
    <dbReference type="NCBI Taxonomy" id="2571148"/>
    <lineage>
        <taxon>Bacteria</taxon>
        <taxon>Pseudomonadati</taxon>
        <taxon>Pseudomonadota</taxon>
        <taxon>Betaproteobacteria</taxon>
        <taxon>Neisseriales</taxon>
        <taxon>Chitinibacteraceae</taxon>
        <taxon>Chitiniphilus</taxon>
    </lineage>
</organism>
<evidence type="ECO:0000256" key="1">
    <source>
        <dbReference type="ARBA" id="ARBA00022729"/>
    </source>
</evidence>
<dbReference type="SUPFAM" id="SSF53850">
    <property type="entry name" value="Periplasmic binding protein-like II"/>
    <property type="match status" value="1"/>
</dbReference>
<dbReference type="OrthoDB" id="8673316at2"/>
<keyword evidence="3" id="KW-1185">Reference proteome</keyword>
<accession>A0A4U0Q4Q5</accession>
<dbReference type="Pfam" id="PF13343">
    <property type="entry name" value="SBP_bac_6"/>
    <property type="match status" value="1"/>
</dbReference>
<name>A0A4U0Q4Q5_9NEIS</name>
<dbReference type="Proteomes" id="UP000310016">
    <property type="component" value="Unassembled WGS sequence"/>
</dbReference>
<proteinExistence type="predicted"/>